<evidence type="ECO:0000259" key="2">
    <source>
        <dbReference type="PROSITE" id="PS51175"/>
    </source>
</evidence>
<dbReference type="InterPro" id="IPR055240">
    <property type="entry name" value="CBM13-like"/>
</dbReference>
<keyword evidence="1" id="KW-0732">Signal</keyword>
<evidence type="ECO:0000313" key="3">
    <source>
        <dbReference type="EMBL" id="KAF7324350.1"/>
    </source>
</evidence>
<dbReference type="CDD" id="cd18821">
    <property type="entry name" value="GH43_Pc3Gal43A-like"/>
    <property type="match status" value="1"/>
</dbReference>
<feature type="domain" description="CBM6" evidence="2">
    <location>
        <begin position="360"/>
        <end position="481"/>
    </location>
</feature>
<comment type="caution">
    <text evidence="4">The sequence shown here is derived from an EMBL/GenBank/DDBJ whole genome shotgun (WGS) entry which is preliminary data.</text>
</comment>
<proteinExistence type="predicted"/>
<dbReference type="EMBL" id="JACAZI010000063">
    <property type="protein sequence ID" value="KAF7324350.1"/>
    <property type="molecule type" value="Genomic_DNA"/>
</dbReference>
<dbReference type="CDD" id="cd04081">
    <property type="entry name" value="CBM35_galactosidase-like"/>
    <property type="match status" value="1"/>
</dbReference>
<dbReference type="AlphaFoldDB" id="A0A8H7CJK5"/>
<name>A0A8H7CJK5_9AGAR</name>
<accession>A0A8H7CJK5</accession>
<dbReference type="InterPro" id="IPR005084">
    <property type="entry name" value="CBM6"/>
</dbReference>
<dbReference type="Pfam" id="PF22704">
    <property type="entry name" value="CBM13-like"/>
    <property type="match status" value="1"/>
</dbReference>
<evidence type="ECO:0000256" key="1">
    <source>
        <dbReference type="SAM" id="SignalP"/>
    </source>
</evidence>
<gene>
    <name evidence="4" type="ORF">MVEN_01927000</name>
    <name evidence="3" type="ORF">MVEN_02647700</name>
</gene>
<keyword evidence="5" id="KW-1185">Reference proteome</keyword>
<sequence>MRLSLLAVPALALVARATVIVPGATWTDTSGNVIQAHGGGFLKVGSTFYWFGEDKAANSALFSAVSCYTSTDMMTWTRQNNALTPIAGTMISGSNIVERPKVIFNTKNSEYVMWFHSDTSNYGAAMVGVATAKTPCGPYTYKGSFQPLGAESRDMGLFQDGTWTCCHTQSKDPPLIYRCQMTVRVLFSQQGLPENLTWRTAAQTAYLLYASDNNQNFKISRLDANYYNVTAQVNVLTGSTLEAPGMVKRNNLYYLFASHTSGWDPNPNRWFVASSISSAFSAQADIAPEPVRTYFSQNNYDMALGTNAIYMGDRWRPLLLGSSRYIWLPLSWSSGSPQLIWADVWTVNMAAGTFTVANGTSYEAENGVVSGSATIPSDPSFSGGKAVGFLGNGGSVTITVQGIGAAQWVSLYYANGDSTWRNTTVSVNGGASVLVDQPNTGGGHVILSVPVKLNLKSGSNTITFGAGQSNFAGDLDKIIVYTAS</sequence>
<dbReference type="EMBL" id="JACAZI010000019">
    <property type="protein sequence ID" value="KAF7340089.1"/>
    <property type="molecule type" value="Genomic_DNA"/>
</dbReference>
<dbReference type="InterPro" id="IPR008979">
    <property type="entry name" value="Galactose-bd-like_sf"/>
</dbReference>
<evidence type="ECO:0000313" key="5">
    <source>
        <dbReference type="Proteomes" id="UP000620124"/>
    </source>
</evidence>
<dbReference type="OrthoDB" id="9970295at2759"/>
<dbReference type="Proteomes" id="UP000620124">
    <property type="component" value="Unassembled WGS sequence"/>
</dbReference>
<dbReference type="SUPFAM" id="SSF75005">
    <property type="entry name" value="Arabinanase/levansucrase/invertase"/>
    <property type="match status" value="1"/>
</dbReference>
<dbReference type="PANTHER" id="PTHR22925">
    <property type="entry name" value="GLYCOSYL HYDROLASE 43 FAMILY MEMBER"/>
    <property type="match status" value="1"/>
</dbReference>
<feature type="chain" id="PRO_5035141059" evidence="1">
    <location>
        <begin position="18"/>
        <end position="484"/>
    </location>
</feature>
<dbReference type="PANTHER" id="PTHR22925:SF3">
    <property type="entry name" value="GLYCOSYL HYDROLASE FAMILY PROTEIN 43"/>
    <property type="match status" value="1"/>
</dbReference>
<dbReference type="Gene3D" id="2.115.10.20">
    <property type="entry name" value="Glycosyl hydrolase domain, family 43"/>
    <property type="match status" value="2"/>
</dbReference>
<organism evidence="4 5">
    <name type="scientific">Mycena venus</name>
    <dbReference type="NCBI Taxonomy" id="2733690"/>
    <lineage>
        <taxon>Eukaryota</taxon>
        <taxon>Fungi</taxon>
        <taxon>Dikarya</taxon>
        <taxon>Basidiomycota</taxon>
        <taxon>Agaricomycotina</taxon>
        <taxon>Agaricomycetes</taxon>
        <taxon>Agaricomycetidae</taxon>
        <taxon>Agaricales</taxon>
        <taxon>Marasmiineae</taxon>
        <taxon>Mycenaceae</taxon>
        <taxon>Mycena</taxon>
    </lineage>
</organism>
<reference evidence="4" key="1">
    <citation type="submission" date="2020-05" db="EMBL/GenBank/DDBJ databases">
        <title>Mycena genomes resolve the evolution of fungal bioluminescence.</title>
        <authorList>
            <person name="Tsai I.J."/>
        </authorList>
    </citation>
    <scope>NUCLEOTIDE SEQUENCE</scope>
    <source>
        <strain evidence="4">CCC161011</strain>
    </source>
</reference>
<dbReference type="Gene3D" id="2.60.120.260">
    <property type="entry name" value="Galactose-binding domain-like"/>
    <property type="match status" value="1"/>
</dbReference>
<dbReference type="InterPro" id="IPR023296">
    <property type="entry name" value="Glyco_hydro_beta-prop_sf"/>
</dbReference>
<evidence type="ECO:0000313" key="4">
    <source>
        <dbReference type="EMBL" id="KAF7340089.1"/>
    </source>
</evidence>
<dbReference type="SUPFAM" id="SSF49785">
    <property type="entry name" value="Galactose-binding domain-like"/>
    <property type="match status" value="1"/>
</dbReference>
<dbReference type="PROSITE" id="PS51175">
    <property type="entry name" value="CBM6"/>
    <property type="match status" value="1"/>
</dbReference>
<dbReference type="GO" id="GO:0030246">
    <property type="term" value="F:carbohydrate binding"/>
    <property type="evidence" value="ECO:0007669"/>
    <property type="project" value="InterPro"/>
</dbReference>
<feature type="signal peptide" evidence="1">
    <location>
        <begin position="1"/>
        <end position="17"/>
    </location>
</feature>
<protein>
    <submittedName>
        <fullName evidence="4">Carbohydrate-binding module family 35 protein</fullName>
    </submittedName>
</protein>